<name>X1CGG6_9ZZZZ</name>
<protein>
    <submittedName>
        <fullName evidence="1">Uncharacterized protein</fullName>
    </submittedName>
</protein>
<feature type="non-terminal residue" evidence="1">
    <location>
        <position position="1"/>
    </location>
</feature>
<comment type="caution">
    <text evidence="1">The sequence shown here is derived from an EMBL/GenBank/DDBJ whole genome shotgun (WGS) entry which is preliminary data.</text>
</comment>
<reference evidence="1" key="1">
    <citation type="journal article" date="2014" name="Front. Microbiol.">
        <title>High frequency of phylogenetically diverse reductive dehalogenase-homologous genes in deep subseafloor sedimentary metagenomes.</title>
        <authorList>
            <person name="Kawai M."/>
            <person name="Futagami T."/>
            <person name="Toyoda A."/>
            <person name="Takaki Y."/>
            <person name="Nishi S."/>
            <person name="Hori S."/>
            <person name="Arai W."/>
            <person name="Tsubouchi T."/>
            <person name="Morono Y."/>
            <person name="Uchiyama I."/>
            <person name="Ito T."/>
            <person name="Fujiyama A."/>
            <person name="Inagaki F."/>
            <person name="Takami H."/>
        </authorList>
    </citation>
    <scope>NUCLEOTIDE SEQUENCE</scope>
    <source>
        <strain evidence="1">Expedition CK06-06</strain>
    </source>
</reference>
<gene>
    <name evidence="1" type="ORF">S01H4_50930</name>
</gene>
<evidence type="ECO:0000313" key="1">
    <source>
        <dbReference type="EMBL" id="GAG95363.1"/>
    </source>
</evidence>
<organism evidence="1">
    <name type="scientific">marine sediment metagenome</name>
    <dbReference type="NCBI Taxonomy" id="412755"/>
    <lineage>
        <taxon>unclassified sequences</taxon>
        <taxon>metagenomes</taxon>
        <taxon>ecological metagenomes</taxon>
    </lineage>
</organism>
<sequence length="65" mass="7623">LWMKLSNKVLGEGYKFRDYFSSVGRRNDKPLILSNDMSIDFILNSFGEYKIEIDLDKLLEACPFK</sequence>
<proteinExistence type="predicted"/>
<dbReference type="EMBL" id="BART01028956">
    <property type="protein sequence ID" value="GAG95363.1"/>
    <property type="molecule type" value="Genomic_DNA"/>
</dbReference>
<accession>X1CGG6</accession>
<dbReference type="AlphaFoldDB" id="X1CGG6"/>